<protein>
    <submittedName>
        <fullName evidence="1">Uncharacterized protein</fullName>
    </submittedName>
</protein>
<dbReference type="AlphaFoldDB" id="A0A0E9VFT8"/>
<reference evidence="1" key="1">
    <citation type="submission" date="2014-11" db="EMBL/GenBank/DDBJ databases">
        <authorList>
            <person name="Amaro Gonzalez C."/>
        </authorList>
    </citation>
    <scope>NUCLEOTIDE SEQUENCE</scope>
</reference>
<evidence type="ECO:0000313" key="1">
    <source>
        <dbReference type="EMBL" id="JAH76999.1"/>
    </source>
</evidence>
<sequence>MSFIKHKHYQNLKMFISD</sequence>
<name>A0A0E9VFT8_ANGAN</name>
<proteinExistence type="predicted"/>
<organism evidence="1">
    <name type="scientific">Anguilla anguilla</name>
    <name type="common">European freshwater eel</name>
    <name type="synonym">Muraena anguilla</name>
    <dbReference type="NCBI Taxonomy" id="7936"/>
    <lineage>
        <taxon>Eukaryota</taxon>
        <taxon>Metazoa</taxon>
        <taxon>Chordata</taxon>
        <taxon>Craniata</taxon>
        <taxon>Vertebrata</taxon>
        <taxon>Euteleostomi</taxon>
        <taxon>Actinopterygii</taxon>
        <taxon>Neopterygii</taxon>
        <taxon>Teleostei</taxon>
        <taxon>Anguilliformes</taxon>
        <taxon>Anguillidae</taxon>
        <taxon>Anguilla</taxon>
    </lineage>
</organism>
<dbReference type="EMBL" id="GBXM01031578">
    <property type="protein sequence ID" value="JAH76999.1"/>
    <property type="molecule type" value="Transcribed_RNA"/>
</dbReference>
<accession>A0A0E9VFT8</accession>
<reference evidence="1" key="2">
    <citation type="journal article" date="2015" name="Fish Shellfish Immunol.">
        <title>Early steps in the European eel (Anguilla anguilla)-Vibrio vulnificus interaction in the gills: Role of the RtxA13 toxin.</title>
        <authorList>
            <person name="Callol A."/>
            <person name="Pajuelo D."/>
            <person name="Ebbesson L."/>
            <person name="Teles M."/>
            <person name="MacKenzie S."/>
            <person name="Amaro C."/>
        </authorList>
    </citation>
    <scope>NUCLEOTIDE SEQUENCE</scope>
</reference>